<comment type="caution">
    <text evidence="3">The sequence shown here is derived from an EMBL/GenBank/DDBJ whole genome shotgun (WGS) entry which is preliminary data.</text>
</comment>
<protein>
    <submittedName>
        <fullName evidence="3">Short-chain dehydrogenase/reductase SDR</fullName>
    </submittedName>
</protein>
<dbReference type="InterPro" id="IPR050259">
    <property type="entry name" value="SDR"/>
</dbReference>
<dbReference type="OrthoDB" id="9803333at2"/>
<keyword evidence="4" id="KW-1185">Reference proteome</keyword>
<evidence type="ECO:0000256" key="1">
    <source>
        <dbReference type="ARBA" id="ARBA00006484"/>
    </source>
</evidence>
<evidence type="ECO:0000259" key="2">
    <source>
        <dbReference type="SMART" id="SM00822"/>
    </source>
</evidence>
<dbReference type="InterPro" id="IPR057326">
    <property type="entry name" value="KR_dom"/>
</dbReference>
<dbReference type="Proteomes" id="UP000003688">
    <property type="component" value="Unassembled WGS sequence"/>
</dbReference>
<organism evidence="3 4">
    <name type="scientific">Pedosphaera parvula (strain Ellin514)</name>
    <dbReference type="NCBI Taxonomy" id="320771"/>
    <lineage>
        <taxon>Bacteria</taxon>
        <taxon>Pseudomonadati</taxon>
        <taxon>Verrucomicrobiota</taxon>
        <taxon>Pedosphaerae</taxon>
        <taxon>Pedosphaerales</taxon>
        <taxon>Pedosphaeraceae</taxon>
        <taxon>Pedosphaera</taxon>
    </lineage>
</organism>
<sequence>MSIGISENRFKGLLTGKRILVTGGSGGIGKGICEVLAREGAQVAFTWNGNSTNAAATESLILQQGNECLSLQEDLREGAAAERVVKAVEDKWGGIDGLVNNAAVSEAIPFVLIEDTDIADLMELNFFATFRLCKAALRRMIRQKNGRIVNISSIAGTRTIPGPVHYAASKGALEGLTRSLAHEVGPYGVLVNAVAAGIFEGGLRSTIPEHHQKRYVDACSLSRIGQPTECGELVAWLLSDRNTYMNGNVLFLEGGTLA</sequence>
<dbReference type="AlphaFoldDB" id="B9XDZ9"/>
<name>B9XDZ9_PEDPL</name>
<reference evidence="3 4" key="1">
    <citation type="journal article" date="2011" name="J. Bacteriol.">
        <title>Genome sequence of 'Pedosphaera parvula' Ellin514, an aerobic Verrucomicrobial isolate from pasture soil.</title>
        <authorList>
            <person name="Kant R."/>
            <person name="van Passel M.W."/>
            <person name="Sangwan P."/>
            <person name="Palva A."/>
            <person name="Lucas S."/>
            <person name="Copeland A."/>
            <person name="Lapidus A."/>
            <person name="Glavina Del Rio T."/>
            <person name="Dalin E."/>
            <person name="Tice H."/>
            <person name="Bruce D."/>
            <person name="Goodwin L."/>
            <person name="Pitluck S."/>
            <person name="Chertkov O."/>
            <person name="Larimer F.W."/>
            <person name="Land M.L."/>
            <person name="Hauser L."/>
            <person name="Brettin T.S."/>
            <person name="Detter J.C."/>
            <person name="Han S."/>
            <person name="de Vos W.M."/>
            <person name="Janssen P.H."/>
            <person name="Smidt H."/>
        </authorList>
    </citation>
    <scope>NUCLEOTIDE SEQUENCE [LARGE SCALE GENOMIC DNA]</scope>
    <source>
        <strain evidence="3 4">Ellin514</strain>
    </source>
</reference>
<comment type="similarity">
    <text evidence="1">Belongs to the short-chain dehydrogenases/reductases (SDR) family.</text>
</comment>
<accession>B9XDZ9</accession>
<evidence type="ECO:0000313" key="4">
    <source>
        <dbReference type="Proteomes" id="UP000003688"/>
    </source>
</evidence>
<feature type="domain" description="Ketoreductase" evidence="2">
    <location>
        <begin position="17"/>
        <end position="197"/>
    </location>
</feature>
<dbReference type="STRING" id="320771.Cflav_PD4553"/>
<dbReference type="PRINTS" id="PR00080">
    <property type="entry name" value="SDRFAMILY"/>
</dbReference>
<dbReference type="InterPro" id="IPR002347">
    <property type="entry name" value="SDR_fam"/>
</dbReference>
<dbReference type="RefSeq" id="WP_007414047.1">
    <property type="nucleotide sequence ID" value="NZ_ABOX02000007.1"/>
</dbReference>
<dbReference type="PANTHER" id="PTHR42879">
    <property type="entry name" value="3-OXOACYL-(ACYL-CARRIER-PROTEIN) REDUCTASE"/>
    <property type="match status" value="1"/>
</dbReference>
<dbReference type="CDD" id="cd05233">
    <property type="entry name" value="SDR_c"/>
    <property type="match status" value="1"/>
</dbReference>
<dbReference type="PRINTS" id="PR00081">
    <property type="entry name" value="GDHRDH"/>
</dbReference>
<dbReference type="FunFam" id="3.40.50.720:FF:000084">
    <property type="entry name" value="Short-chain dehydrogenase reductase"/>
    <property type="match status" value="1"/>
</dbReference>
<dbReference type="EMBL" id="ABOX02000007">
    <property type="protein sequence ID" value="EEF61890.1"/>
    <property type="molecule type" value="Genomic_DNA"/>
</dbReference>
<dbReference type="InterPro" id="IPR036291">
    <property type="entry name" value="NAD(P)-bd_dom_sf"/>
</dbReference>
<dbReference type="PANTHER" id="PTHR42879:SF2">
    <property type="entry name" value="3-OXOACYL-[ACYL-CARRIER-PROTEIN] REDUCTASE FABG"/>
    <property type="match status" value="1"/>
</dbReference>
<proteinExistence type="inferred from homology"/>
<dbReference type="SUPFAM" id="SSF51735">
    <property type="entry name" value="NAD(P)-binding Rossmann-fold domains"/>
    <property type="match status" value="1"/>
</dbReference>
<dbReference type="Gene3D" id="3.40.50.720">
    <property type="entry name" value="NAD(P)-binding Rossmann-like Domain"/>
    <property type="match status" value="1"/>
</dbReference>
<evidence type="ECO:0000313" key="3">
    <source>
        <dbReference type="EMBL" id="EEF61890.1"/>
    </source>
</evidence>
<dbReference type="SMART" id="SM00822">
    <property type="entry name" value="PKS_KR"/>
    <property type="match status" value="1"/>
</dbReference>
<dbReference type="Pfam" id="PF13561">
    <property type="entry name" value="adh_short_C2"/>
    <property type="match status" value="1"/>
</dbReference>
<gene>
    <name evidence="3" type="ORF">Cflav_PD4553</name>
</gene>